<keyword evidence="4" id="KW-1185">Reference proteome</keyword>
<keyword evidence="1" id="KW-1133">Transmembrane helix</keyword>
<name>A0A367RYI0_9NOSO</name>
<feature type="transmembrane region" description="Helical" evidence="1">
    <location>
        <begin position="102"/>
        <end position="125"/>
    </location>
</feature>
<evidence type="ECO:0000313" key="3">
    <source>
        <dbReference type="EMBL" id="RCJ40252.1"/>
    </source>
</evidence>
<feature type="transmembrane region" description="Helical" evidence="1">
    <location>
        <begin position="71"/>
        <end position="90"/>
    </location>
</feature>
<dbReference type="Proteomes" id="UP000252107">
    <property type="component" value="Unassembled WGS sequence"/>
</dbReference>
<comment type="caution">
    <text evidence="3">The sequence shown here is derived from an EMBL/GenBank/DDBJ whole genome shotgun (WGS) entry which is preliminary data.</text>
</comment>
<feature type="transmembrane region" description="Helical" evidence="1">
    <location>
        <begin position="7"/>
        <end position="25"/>
    </location>
</feature>
<feature type="transmembrane region" description="Helical" evidence="1">
    <location>
        <begin position="31"/>
        <end position="51"/>
    </location>
</feature>
<proteinExistence type="predicted"/>
<evidence type="ECO:0000313" key="4">
    <source>
        <dbReference type="Proteomes" id="UP000252107"/>
    </source>
</evidence>
<gene>
    <name evidence="3" type="ORF">A6770_10965</name>
</gene>
<evidence type="ECO:0000256" key="1">
    <source>
        <dbReference type="SAM" id="Phobius"/>
    </source>
</evidence>
<sequence>MQDRDIKFDVLKAIGLLGIILAHVNPPTVLYQLRNFDVGLMVIASGALLSYTNSKKQPSYFNYLKKRIPRLIAPTWLFLAFYFTIFSLAGENFTQKVIIGTFGLTVGYVWIIRIFLIIAIVAPLIVRISRVLTKTQFLAVIFTAYLLHEVTLGAIRQIPYFTYFINTYLVYIIPYSCLLGIGIILTKLSKKEIIAISVTSLVVFIATGIYLYLTLGEIKAGHSYKYPPQLYYTSYALGVSLILYYVVAQFSDKITRNKVLSKFFIFTGSNTLWIYLWHTFVLNCLKLAKINLNFVVAFFVVVSSAIAITHIQRKIVGLSIKNLDINPGQTELLKVLFLK</sequence>
<feature type="transmembrane region" description="Helical" evidence="1">
    <location>
        <begin position="161"/>
        <end position="186"/>
    </location>
</feature>
<dbReference type="EMBL" id="LXQD01000054">
    <property type="protein sequence ID" value="RCJ40252.1"/>
    <property type="molecule type" value="Genomic_DNA"/>
</dbReference>
<protein>
    <recommendedName>
        <fullName evidence="2">Acyltransferase 3 domain-containing protein</fullName>
    </recommendedName>
</protein>
<feature type="transmembrane region" description="Helical" evidence="1">
    <location>
        <begin position="290"/>
        <end position="311"/>
    </location>
</feature>
<evidence type="ECO:0000259" key="2">
    <source>
        <dbReference type="Pfam" id="PF01757"/>
    </source>
</evidence>
<keyword evidence="1" id="KW-0472">Membrane</keyword>
<feature type="domain" description="Acyltransferase 3" evidence="2">
    <location>
        <begin position="7"/>
        <end position="308"/>
    </location>
</feature>
<feature type="transmembrane region" description="Helical" evidence="1">
    <location>
        <begin position="259"/>
        <end position="278"/>
    </location>
</feature>
<feature type="transmembrane region" description="Helical" evidence="1">
    <location>
        <begin position="137"/>
        <end position="155"/>
    </location>
</feature>
<dbReference type="Pfam" id="PF01757">
    <property type="entry name" value="Acyl_transf_3"/>
    <property type="match status" value="1"/>
</dbReference>
<dbReference type="InterPro" id="IPR002656">
    <property type="entry name" value="Acyl_transf_3_dom"/>
</dbReference>
<reference evidence="3" key="1">
    <citation type="submission" date="2016-04" db="EMBL/GenBank/DDBJ databases">
        <authorList>
            <person name="Tabuchi Yagui T.R."/>
        </authorList>
    </citation>
    <scope>NUCLEOTIDE SEQUENCE [LARGE SCALE GENOMIC DNA]</scope>
    <source>
        <strain evidence="3">NIES-26</strain>
    </source>
</reference>
<keyword evidence="1" id="KW-0812">Transmembrane</keyword>
<accession>A0A367RYI0</accession>
<organism evidence="3 4">
    <name type="scientific">Nostoc minutum NIES-26</name>
    <dbReference type="NCBI Taxonomy" id="1844469"/>
    <lineage>
        <taxon>Bacteria</taxon>
        <taxon>Bacillati</taxon>
        <taxon>Cyanobacteriota</taxon>
        <taxon>Cyanophyceae</taxon>
        <taxon>Nostocales</taxon>
        <taxon>Nostocaceae</taxon>
        <taxon>Nostoc</taxon>
    </lineage>
</organism>
<feature type="transmembrane region" description="Helical" evidence="1">
    <location>
        <begin position="229"/>
        <end position="247"/>
    </location>
</feature>
<dbReference type="GO" id="GO:0016747">
    <property type="term" value="F:acyltransferase activity, transferring groups other than amino-acyl groups"/>
    <property type="evidence" value="ECO:0007669"/>
    <property type="project" value="InterPro"/>
</dbReference>
<dbReference type="AlphaFoldDB" id="A0A367RYI0"/>
<feature type="transmembrane region" description="Helical" evidence="1">
    <location>
        <begin position="193"/>
        <end position="213"/>
    </location>
</feature>